<dbReference type="Pfam" id="PF02781">
    <property type="entry name" value="G6PD_C"/>
    <property type="match status" value="1"/>
</dbReference>
<dbReference type="GO" id="GO:0004345">
    <property type="term" value="F:glucose-6-phosphate dehydrogenase activity"/>
    <property type="evidence" value="ECO:0007669"/>
    <property type="project" value="InterPro"/>
</dbReference>
<reference evidence="2 3" key="1">
    <citation type="submission" date="2016-11" db="EMBL/GenBank/DDBJ databases">
        <title>Complete Genome Sequence of Bradyrhizobium sp. strain J5, an isolated from soybean nodule in Hokkaido.</title>
        <authorList>
            <person name="Kanehara K."/>
        </authorList>
    </citation>
    <scope>NUCLEOTIDE SEQUENCE [LARGE SCALE GENOMIC DNA]</scope>
    <source>
        <strain evidence="2 3">J5</strain>
    </source>
</reference>
<dbReference type="AlphaFoldDB" id="A0A1L3F936"/>
<organism evidence="2 3">
    <name type="scientific">Bradyrhizobium japonicum</name>
    <dbReference type="NCBI Taxonomy" id="375"/>
    <lineage>
        <taxon>Bacteria</taxon>
        <taxon>Pseudomonadati</taxon>
        <taxon>Pseudomonadota</taxon>
        <taxon>Alphaproteobacteria</taxon>
        <taxon>Hyphomicrobiales</taxon>
        <taxon>Nitrobacteraceae</taxon>
        <taxon>Bradyrhizobium</taxon>
    </lineage>
</organism>
<evidence type="ECO:0000313" key="3">
    <source>
        <dbReference type="Proteomes" id="UP000181962"/>
    </source>
</evidence>
<evidence type="ECO:0000313" key="2">
    <source>
        <dbReference type="EMBL" id="APG09784.1"/>
    </source>
</evidence>
<dbReference type="InterPro" id="IPR022675">
    <property type="entry name" value="G6P_DH_C"/>
</dbReference>
<dbReference type="GO" id="GO:0006006">
    <property type="term" value="P:glucose metabolic process"/>
    <property type="evidence" value="ECO:0007669"/>
    <property type="project" value="InterPro"/>
</dbReference>
<gene>
    <name evidence="2" type="ORF">BKD09_15705</name>
</gene>
<name>A0A1L3F936_BRAJP</name>
<dbReference type="SUPFAM" id="SSF55347">
    <property type="entry name" value="Glyceraldehyde-3-phosphate dehydrogenase-like, C-terminal domain"/>
    <property type="match status" value="1"/>
</dbReference>
<dbReference type="EMBL" id="CP017637">
    <property type="protein sequence ID" value="APG09784.1"/>
    <property type="molecule type" value="Genomic_DNA"/>
</dbReference>
<feature type="domain" description="Glucose-6-phosphate dehydrogenase C-terminal" evidence="1">
    <location>
        <begin position="10"/>
        <end position="49"/>
    </location>
</feature>
<dbReference type="GO" id="GO:0050661">
    <property type="term" value="F:NADP binding"/>
    <property type="evidence" value="ECO:0007669"/>
    <property type="project" value="InterPro"/>
</dbReference>
<accession>A0A1L3F936</accession>
<sequence>METSGNTGGNRLDHVQVTVAEKVDAGHRSSFYDATGALRDMVPNHLFSAVT</sequence>
<dbReference type="Gene3D" id="3.30.360.10">
    <property type="entry name" value="Dihydrodipicolinate Reductase, domain 2"/>
    <property type="match status" value="1"/>
</dbReference>
<evidence type="ECO:0000259" key="1">
    <source>
        <dbReference type="Pfam" id="PF02781"/>
    </source>
</evidence>
<protein>
    <submittedName>
        <fullName evidence="2">Glucose-6-phosphate dehydrogenase</fullName>
    </submittedName>
</protein>
<proteinExistence type="predicted"/>
<dbReference type="Proteomes" id="UP000181962">
    <property type="component" value="Chromosome"/>
</dbReference>